<sequence>MSGGGNGYYRHPCIYRYSHNCPNWVWQNGDACGTCLAAGRPSKRDIDCTINFFPEVSVPLIQGGQVHYVTMTWDALELHLANPADNPLPMLTRIENHELIRSLNASHDGGRSWYCL</sequence>
<accession>A0A8E2JD73</accession>
<dbReference type="Proteomes" id="UP000250266">
    <property type="component" value="Unassembled WGS sequence"/>
</dbReference>
<organism evidence="1 2">
    <name type="scientific">Lepidopterella palustris CBS 459.81</name>
    <dbReference type="NCBI Taxonomy" id="1314670"/>
    <lineage>
        <taxon>Eukaryota</taxon>
        <taxon>Fungi</taxon>
        <taxon>Dikarya</taxon>
        <taxon>Ascomycota</taxon>
        <taxon>Pezizomycotina</taxon>
        <taxon>Dothideomycetes</taxon>
        <taxon>Pleosporomycetidae</taxon>
        <taxon>Mytilinidiales</taxon>
        <taxon>Argynnaceae</taxon>
        <taxon>Lepidopterella</taxon>
    </lineage>
</organism>
<evidence type="ECO:0000313" key="2">
    <source>
        <dbReference type="Proteomes" id="UP000250266"/>
    </source>
</evidence>
<keyword evidence="2" id="KW-1185">Reference proteome</keyword>
<dbReference type="OrthoDB" id="6079484at2759"/>
<proteinExistence type="predicted"/>
<evidence type="ECO:0000313" key="1">
    <source>
        <dbReference type="EMBL" id="OCK77734.1"/>
    </source>
</evidence>
<name>A0A8E2JD73_9PEZI</name>
<gene>
    <name evidence="1" type="ORF">K432DRAFT_112897</name>
</gene>
<dbReference type="AlphaFoldDB" id="A0A8E2JD73"/>
<protein>
    <submittedName>
        <fullName evidence="1">Uncharacterized protein</fullName>
    </submittedName>
</protein>
<dbReference type="EMBL" id="KV745104">
    <property type="protein sequence ID" value="OCK77734.1"/>
    <property type="molecule type" value="Genomic_DNA"/>
</dbReference>
<reference evidence="1 2" key="1">
    <citation type="journal article" date="2016" name="Nat. Commun.">
        <title>Ectomycorrhizal ecology is imprinted in the genome of the dominant symbiotic fungus Cenococcum geophilum.</title>
        <authorList>
            <consortium name="DOE Joint Genome Institute"/>
            <person name="Peter M."/>
            <person name="Kohler A."/>
            <person name="Ohm R.A."/>
            <person name="Kuo A."/>
            <person name="Krutzmann J."/>
            <person name="Morin E."/>
            <person name="Arend M."/>
            <person name="Barry K.W."/>
            <person name="Binder M."/>
            <person name="Choi C."/>
            <person name="Clum A."/>
            <person name="Copeland A."/>
            <person name="Grisel N."/>
            <person name="Haridas S."/>
            <person name="Kipfer T."/>
            <person name="LaButti K."/>
            <person name="Lindquist E."/>
            <person name="Lipzen A."/>
            <person name="Maire R."/>
            <person name="Meier B."/>
            <person name="Mihaltcheva S."/>
            <person name="Molinier V."/>
            <person name="Murat C."/>
            <person name="Poggeler S."/>
            <person name="Quandt C.A."/>
            <person name="Sperisen C."/>
            <person name="Tritt A."/>
            <person name="Tisserant E."/>
            <person name="Crous P.W."/>
            <person name="Henrissat B."/>
            <person name="Nehls U."/>
            <person name="Egli S."/>
            <person name="Spatafora J.W."/>
            <person name="Grigoriev I.V."/>
            <person name="Martin F.M."/>
        </authorList>
    </citation>
    <scope>NUCLEOTIDE SEQUENCE [LARGE SCALE GENOMIC DNA]</scope>
    <source>
        <strain evidence="1 2">CBS 459.81</strain>
    </source>
</reference>